<keyword evidence="8 15" id="KW-0808">Transferase</keyword>
<evidence type="ECO:0000256" key="11">
    <source>
        <dbReference type="ARBA" id="ARBA00033196"/>
    </source>
</evidence>
<name>A0A7V2SXL5_LEUMU</name>
<dbReference type="InterPro" id="IPR015947">
    <property type="entry name" value="PUA-like_sf"/>
</dbReference>
<evidence type="ECO:0000256" key="5">
    <source>
        <dbReference type="ARBA" id="ARBA00022490"/>
    </source>
</evidence>
<evidence type="ECO:0000256" key="2">
    <source>
        <dbReference type="ARBA" id="ARBA00005528"/>
    </source>
</evidence>
<gene>
    <name evidence="15" type="ORF">ENJ51_00600</name>
</gene>
<feature type="non-terminal residue" evidence="15">
    <location>
        <position position="193"/>
    </location>
</feature>
<feature type="domain" description="Ribosomal RNA small subunit methyltransferase E PUA-like" evidence="14">
    <location>
        <begin position="60"/>
        <end position="104"/>
    </location>
</feature>
<dbReference type="Proteomes" id="UP000885750">
    <property type="component" value="Unassembled WGS sequence"/>
</dbReference>
<organism evidence="15">
    <name type="scientific">Leucothrix mucor</name>
    <dbReference type="NCBI Taxonomy" id="45248"/>
    <lineage>
        <taxon>Bacteria</taxon>
        <taxon>Pseudomonadati</taxon>
        <taxon>Pseudomonadota</taxon>
        <taxon>Gammaproteobacteria</taxon>
        <taxon>Thiotrichales</taxon>
        <taxon>Thiotrichaceae</taxon>
        <taxon>Leucothrix</taxon>
    </lineage>
</organism>
<keyword evidence="9" id="KW-0949">S-adenosyl-L-methionine</keyword>
<feature type="domain" description="Ribosomal RNA small subunit methyltransferase E methyltransferase" evidence="13">
    <location>
        <begin position="113"/>
        <end position="192"/>
    </location>
</feature>
<dbReference type="InterPro" id="IPR029028">
    <property type="entry name" value="Alpha/beta_knot_MTases"/>
</dbReference>
<dbReference type="InterPro" id="IPR046886">
    <property type="entry name" value="RsmE_MTase_dom"/>
</dbReference>
<keyword evidence="6" id="KW-0698">rRNA processing</keyword>
<evidence type="ECO:0000256" key="12">
    <source>
        <dbReference type="ARBA" id="ARBA00047944"/>
    </source>
</evidence>
<protein>
    <recommendedName>
        <fullName evidence="4">Ribosomal RNA small subunit methyltransferase E</fullName>
        <ecNumber evidence="3">2.1.1.193</ecNumber>
    </recommendedName>
    <alternativeName>
        <fullName evidence="11">16S rRNA m3U1498 methyltransferase</fullName>
    </alternativeName>
</protein>
<keyword evidence="5" id="KW-0963">Cytoplasm</keyword>
<dbReference type="SUPFAM" id="SSF88697">
    <property type="entry name" value="PUA domain-like"/>
    <property type="match status" value="1"/>
</dbReference>
<dbReference type="GO" id="GO:0005737">
    <property type="term" value="C:cytoplasm"/>
    <property type="evidence" value="ECO:0007669"/>
    <property type="project" value="UniProtKB-SubCell"/>
</dbReference>
<dbReference type="InterPro" id="IPR006700">
    <property type="entry name" value="RsmE"/>
</dbReference>
<evidence type="ECO:0000256" key="7">
    <source>
        <dbReference type="ARBA" id="ARBA00022603"/>
    </source>
</evidence>
<dbReference type="Pfam" id="PF04452">
    <property type="entry name" value="Methyltrans_RNA"/>
    <property type="match status" value="1"/>
</dbReference>
<dbReference type="NCBIfam" id="TIGR00046">
    <property type="entry name" value="RsmE family RNA methyltransferase"/>
    <property type="match status" value="1"/>
</dbReference>
<sequence length="193" mass="22057">MLLRGSAYGLLLLLILFQPLKYLEPPKLQIFVIKRQLNMRIPRFYIEQSLQVGLRVDLPKDIHRHAIQVLRLKVNDVLILFNGEGGEYLTTLATVKKRHSSVNIISYEEVDRESPLEITLALAMIKADKMDFALQKAVEMGVDTIQPLDTKRSVVRLKANRIDKKIAHWDGVMRAACEQSGRTHIPQLHVPTT</sequence>
<evidence type="ECO:0000259" key="13">
    <source>
        <dbReference type="Pfam" id="PF04452"/>
    </source>
</evidence>
<dbReference type="Pfam" id="PF20260">
    <property type="entry name" value="PUA_4"/>
    <property type="match status" value="1"/>
</dbReference>
<evidence type="ECO:0000256" key="4">
    <source>
        <dbReference type="ARBA" id="ARBA00013673"/>
    </source>
</evidence>
<dbReference type="NCBIfam" id="NF008692">
    <property type="entry name" value="PRK11713.1-5"/>
    <property type="match status" value="1"/>
</dbReference>
<dbReference type="EC" id="2.1.1.193" evidence="3"/>
<evidence type="ECO:0000313" key="15">
    <source>
        <dbReference type="EMBL" id="HFC91289.1"/>
    </source>
</evidence>
<evidence type="ECO:0000256" key="6">
    <source>
        <dbReference type="ARBA" id="ARBA00022552"/>
    </source>
</evidence>
<dbReference type="AlphaFoldDB" id="A0A7V2SXL5"/>
<accession>A0A7V2SXL5</accession>
<comment type="catalytic activity">
    <reaction evidence="12">
        <text>uridine(1498) in 16S rRNA + S-adenosyl-L-methionine = N(3)-methyluridine(1498) in 16S rRNA + S-adenosyl-L-homocysteine + H(+)</text>
        <dbReference type="Rhea" id="RHEA:42920"/>
        <dbReference type="Rhea" id="RHEA-COMP:10283"/>
        <dbReference type="Rhea" id="RHEA-COMP:10284"/>
        <dbReference type="ChEBI" id="CHEBI:15378"/>
        <dbReference type="ChEBI" id="CHEBI:57856"/>
        <dbReference type="ChEBI" id="CHEBI:59789"/>
        <dbReference type="ChEBI" id="CHEBI:65315"/>
        <dbReference type="ChEBI" id="CHEBI:74502"/>
        <dbReference type="EC" id="2.1.1.193"/>
    </reaction>
</comment>
<comment type="subcellular location">
    <subcellularLocation>
        <location evidence="1">Cytoplasm</location>
    </subcellularLocation>
</comment>
<dbReference type="InterPro" id="IPR046887">
    <property type="entry name" value="RsmE_PUA-like"/>
</dbReference>
<dbReference type="Gene3D" id="2.40.240.20">
    <property type="entry name" value="Hypothetical PUA domain-like, domain 1"/>
    <property type="match status" value="1"/>
</dbReference>
<evidence type="ECO:0000256" key="9">
    <source>
        <dbReference type="ARBA" id="ARBA00022691"/>
    </source>
</evidence>
<keyword evidence="7 15" id="KW-0489">Methyltransferase</keyword>
<comment type="function">
    <text evidence="10">Specifically methylates the N3 position of the uracil ring of uridine 1498 (m3U1498) in 16S rRNA. Acts on the fully assembled 30S ribosomal subunit.</text>
</comment>
<evidence type="ECO:0000256" key="3">
    <source>
        <dbReference type="ARBA" id="ARBA00012328"/>
    </source>
</evidence>
<evidence type="ECO:0000256" key="8">
    <source>
        <dbReference type="ARBA" id="ARBA00022679"/>
    </source>
</evidence>
<comment type="similarity">
    <text evidence="2">Belongs to the RNA methyltransferase RsmE family.</text>
</comment>
<dbReference type="Gene3D" id="3.40.1280.10">
    <property type="match status" value="1"/>
</dbReference>
<evidence type="ECO:0000259" key="14">
    <source>
        <dbReference type="Pfam" id="PF20260"/>
    </source>
</evidence>
<dbReference type="GO" id="GO:0070042">
    <property type="term" value="F:rRNA (uridine-N3-)-methyltransferase activity"/>
    <property type="evidence" value="ECO:0007669"/>
    <property type="project" value="TreeGrafter"/>
</dbReference>
<dbReference type="InterPro" id="IPR029026">
    <property type="entry name" value="tRNA_m1G_MTases_N"/>
</dbReference>
<proteinExistence type="inferred from homology"/>
<dbReference type="PANTHER" id="PTHR30027">
    <property type="entry name" value="RIBOSOMAL RNA SMALL SUBUNIT METHYLTRANSFERASE E"/>
    <property type="match status" value="1"/>
</dbReference>
<evidence type="ECO:0000256" key="1">
    <source>
        <dbReference type="ARBA" id="ARBA00004496"/>
    </source>
</evidence>
<reference evidence="15" key="1">
    <citation type="journal article" date="2020" name="mSystems">
        <title>Genome- and Community-Level Interaction Insights into Carbon Utilization and Element Cycling Functions of Hydrothermarchaeota in Hydrothermal Sediment.</title>
        <authorList>
            <person name="Zhou Z."/>
            <person name="Liu Y."/>
            <person name="Xu W."/>
            <person name="Pan J."/>
            <person name="Luo Z.H."/>
            <person name="Li M."/>
        </authorList>
    </citation>
    <scope>NUCLEOTIDE SEQUENCE [LARGE SCALE GENOMIC DNA]</scope>
    <source>
        <strain evidence="15">HyVt-493</strain>
    </source>
</reference>
<evidence type="ECO:0000256" key="10">
    <source>
        <dbReference type="ARBA" id="ARBA00025699"/>
    </source>
</evidence>
<comment type="caution">
    <text evidence="15">The sequence shown here is derived from an EMBL/GenBank/DDBJ whole genome shotgun (WGS) entry which is preliminary data.</text>
</comment>
<dbReference type="PANTHER" id="PTHR30027:SF3">
    <property type="entry name" value="16S RRNA (URACIL(1498)-N(3))-METHYLTRANSFERASE"/>
    <property type="match status" value="1"/>
</dbReference>
<dbReference type="GO" id="GO:0070475">
    <property type="term" value="P:rRNA base methylation"/>
    <property type="evidence" value="ECO:0007669"/>
    <property type="project" value="TreeGrafter"/>
</dbReference>
<dbReference type="SUPFAM" id="SSF75217">
    <property type="entry name" value="alpha/beta knot"/>
    <property type="match status" value="1"/>
</dbReference>
<dbReference type="EMBL" id="DRMS01000019">
    <property type="protein sequence ID" value="HFC91289.1"/>
    <property type="molecule type" value="Genomic_DNA"/>
</dbReference>